<dbReference type="Proteomes" id="UP000317893">
    <property type="component" value="Unassembled WGS sequence"/>
</dbReference>
<accession>A0A542DW47</accession>
<evidence type="ECO:0000313" key="7">
    <source>
        <dbReference type="Proteomes" id="UP000317893"/>
    </source>
</evidence>
<dbReference type="PANTHER" id="PTHR45947:SF3">
    <property type="entry name" value="SULFOQUINOVOSYL TRANSFERASE SQD2"/>
    <property type="match status" value="1"/>
</dbReference>
<sequence length="393" mass="41408">MTADPTTGRPTAVVTSTIAMTVATFHRELLRQLADGGYDVLVVTSPGAELDDLRDTAGVRTAGIPMAREIAPRGDLVAARAWWSLLRRERPALVVCATPKASLLGCVVAAVARVPQRLYYCGGLRLEGERGGRRALLAATEWVTGRAATQVVVNSPSLAARAARLRLFRRSTLRRTAPASSHGVDTDHFAPRPPDAGLRERLGLAPDVPTLVLVGRLTHDKGIDALLRALARLEGRAVRAQLVVVGPQDEPDSAHYLDALTRCRTVVVPVDRVADVRPYLALADLHVLPSLREGFPNVVLEAGAMGVATVTTDATGCVDSVRPGVTGLVVPAGDGDALGDAIAELLADPARRAAMGAAARDWVTARFRPADVVASLLGDLVPAPGPTSPVRSR</sequence>
<feature type="region of interest" description="Disordered" evidence="4">
    <location>
        <begin position="176"/>
        <end position="196"/>
    </location>
</feature>
<keyword evidence="7" id="KW-1185">Reference proteome</keyword>
<dbReference type="GO" id="GO:1901137">
    <property type="term" value="P:carbohydrate derivative biosynthetic process"/>
    <property type="evidence" value="ECO:0007669"/>
    <property type="project" value="UniProtKB-ARBA"/>
</dbReference>
<protein>
    <recommendedName>
        <fullName evidence="1">D-inositol 3-phosphate glycosyltransferase</fullName>
    </recommendedName>
</protein>
<feature type="domain" description="Glycosyltransferase subfamily 4-like N-terminal" evidence="5">
    <location>
        <begin position="23"/>
        <end position="170"/>
    </location>
</feature>
<dbReference type="Pfam" id="PF13579">
    <property type="entry name" value="Glyco_trans_4_4"/>
    <property type="match status" value="1"/>
</dbReference>
<comment type="caution">
    <text evidence="6">The sequence shown here is derived from an EMBL/GenBank/DDBJ whole genome shotgun (WGS) entry which is preliminary data.</text>
</comment>
<name>A0A542DW47_9MICO</name>
<dbReference type="AlphaFoldDB" id="A0A542DW47"/>
<keyword evidence="3 6" id="KW-0808">Transferase</keyword>
<dbReference type="InterPro" id="IPR050194">
    <property type="entry name" value="Glycosyltransferase_grp1"/>
</dbReference>
<dbReference type="RefSeq" id="WP_141846198.1">
    <property type="nucleotide sequence ID" value="NZ_BAAAPR010000006.1"/>
</dbReference>
<dbReference type="SUPFAM" id="SSF53756">
    <property type="entry name" value="UDP-Glycosyltransferase/glycogen phosphorylase"/>
    <property type="match status" value="1"/>
</dbReference>
<proteinExistence type="predicted"/>
<dbReference type="EMBL" id="VFMN01000001">
    <property type="protein sequence ID" value="TQJ07276.1"/>
    <property type="molecule type" value="Genomic_DNA"/>
</dbReference>
<dbReference type="OrthoDB" id="9772485at2"/>
<dbReference type="GO" id="GO:0016757">
    <property type="term" value="F:glycosyltransferase activity"/>
    <property type="evidence" value="ECO:0007669"/>
    <property type="project" value="UniProtKB-KW"/>
</dbReference>
<reference evidence="6 7" key="1">
    <citation type="submission" date="2019-06" db="EMBL/GenBank/DDBJ databases">
        <title>Sequencing the genomes of 1000 actinobacteria strains.</title>
        <authorList>
            <person name="Klenk H.-P."/>
        </authorList>
    </citation>
    <scope>NUCLEOTIDE SEQUENCE [LARGE SCALE GENOMIC DNA]</scope>
    <source>
        <strain evidence="6 7">DSM 18607</strain>
    </source>
</reference>
<keyword evidence="2" id="KW-0328">Glycosyltransferase</keyword>
<evidence type="ECO:0000313" key="6">
    <source>
        <dbReference type="EMBL" id="TQJ07276.1"/>
    </source>
</evidence>
<gene>
    <name evidence="6" type="ORF">FB458_0334</name>
</gene>
<evidence type="ECO:0000256" key="1">
    <source>
        <dbReference type="ARBA" id="ARBA00021292"/>
    </source>
</evidence>
<organism evidence="6 7">
    <name type="scientific">Lapillicoccus jejuensis</name>
    <dbReference type="NCBI Taxonomy" id="402171"/>
    <lineage>
        <taxon>Bacteria</taxon>
        <taxon>Bacillati</taxon>
        <taxon>Actinomycetota</taxon>
        <taxon>Actinomycetes</taxon>
        <taxon>Micrococcales</taxon>
        <taxon>Intrasporangiaceae</taxon>
        <taxon>Lapillicoccus</taxon>
    </lineage>
</organism>
<evidence type="ECO:0000259" key="5">
    <source>
        <dbReference type="Pfam" id="PF13579"/>
    </source>
</evidence>
<dbReference type="InterPro" id="IPR028098">
    <property type="entry name" value="Glyco_trans_4-like_N"/>
</dbReference>
<dbReference type="Pfam" id="PF13692">
    <property type="entry name" value="Glyco_trans_1_4"/>
    <property type="match status" value="1"/>
</dbReference>
<dbReference type="PANTHER" id="PTHR45947">
    <property type="entry name" value="SULFOQUINOVOSYL TRANSFERASE SQD2"/>
    <property type="match status" value="1"/>
</dbReference>
<dbReference type="Gene3D" id="3.40.50.2000">
    <property type="entry name" value="Glycogen Phosphorylase B"/>
    <property type="match status" value="2"/>
</dbReference>
<evidence type="ECO:0000256" key="4">
    <source>
        <dbReference type="SAM" id="MobiDB-lite"/>
    </source>
</evidence>
<evidence type="ECO:0000256" key="2">
    <source>
        <dbReference type="ARBA" id="ARBA00022676"/>
    </source>
</evidence>
<evidence type="ECO:0000256" key="3">
    <source>
        <dbReference type="ARBA" id="ARBA00022679"/>
    </source>
</evidence>